<feature type="region of interest" description="Disordered" evidence="1">
    <location>
        <begin position="46"/>
        <end position="71"/>
    </location>
</feature>
<evidence type="ECO:0000256" key="2">
    <source>
        <dbReference type="SAM" id="SignalP"/>
    </source>
</evidence>
<feature type="signal peptide" evidence="2">
    <location>
        <begin position="1"/>
        <end position="21"/>
    </location>
</feature>
<dbReference type="EMBL" id="LRBV02000001">
    <property type="status" value="NOT_ANNOTATED_CDS"/>
    <property type="molecule type" value="Genomic_DNA"/>
</dbReference>
<accession>A0A7N2QXW3</accession>
<dbReference type="InParanoid" id="A0A7N2QXW3"/>
<dbReference type="GeneID" id="115963946"/>
<dbReference type="PANTHER" id="PTHR37177:SF4">
    <property type="entry name" value="PROTEIN PSY1"/>
    <property type="match status" value="1"/>
</dbReference>
<name>A0A7N2QXW3_QUELO</name>
<keyword evidence="2" id="KW-0732">Signal</keyword>
<dbReference type="RefSeq" id="XP_030939100.1">
    <property type="nucleotide sequence ID" value="XM_031083240.1"/>
</dbReference>
<feature type="chain" id="PRO_5029901278" description="Protein PSY3-like" evidence="2">
    <location>
        <begin position="22"/>
        <end position="71"/>
    </location>
</feature>
<dbReference type="AlphaFoldDB" id="A0A7N2QXW3"/>
<reference evidence="3 4" key="1">
    <citation type="journal article" date="2016" name="G3 (Bethesda)">
        <title>First Draft Assembly and Annotation of the Genome of a California Endemic Oak Quercus lobata Nee (Fagaceae).</title>
        <authorList>
            <person name="Sork V.L."/>
            <person name="Fitz-Gibbon S.T."/>
            <person name="Puiu D."/>
            <person name="Crepeau M."/>
            <person name="Gugger P.F."/>
            <person name="Sherman R."/>
            <person name="Stevens K."/>
            <person name="Langley C.H."/>
            <person name="Pellegrini M."/>
            <person name="Salzberg S.L."/>
        </authorList>
    </citation>
    <scope>NUCLEOTIDE SEQUENCE [LARGE SCALE GENOMIC DNA]</scope>
    <source>
        <strain evidence="3 4">cv. SW786</strain>
    </source>
</reference>
<protein>
    <recommendedName>
        <fullName evidence="5">Protein PSY3-like</fullName>
    </recommendedName>
</protein>
<dbReference type="EnsemblPlants" id="QL01p038697:mrna">
    <property type="protein sequence ID" value="QL01p038697:mrna"/>
    <property type="gene ID" value="QL01p038697"/>
</dbReference>
<evidence type="ECO:0008006" key="5">
    <source>
        <dbReference type="Google" id="ProtNLM"/>
    </source>
</evidence>
<organism evidence="3 4">
    <name type="scientific">Quercus lobata</name>
    <name type="common">Valley oak</name>
    <dbReference type="NCBI Taxonomy" id="97700"/>
    <lineage>
        <taxon>Eukaryota</taxon>
        <taxon>Viridiplantae</taxon>
        <taxon>Streptophyta</taxon>
        <taxon>Embryophyta</taxon>
        <taxon>Tracheophyta</taxon>
        <taxon>Spermatophyta</taxon>
        <taxon>Magnoliopsida</taxon>
        <taxon>eudicotyledons</taxon>
        <taxon>Gunneridae</taxon>
        <taxon>Pentapetalae</taxon>
        <taxon>rosids</taxon>
        <taxon>fabids</taxon>
        <taxon>Fagales</taxon>
        <taxon>Fagaceae</taxon>
        <taxon>Quercus</taxon>
    </lineage>
</organism>
<dbReference type="OMA" id="FIICHAR"/>
<dbReference type="Gramene" id="QL01p038697:mrna">
    <property type="protein sequence ID" value="QL01p038697:mrna"/>
    <property type="gene ID" value="QL01p038697"/>
</dbReference>
<keyword evidence="4" id="KW-1185">Reference proteome</keyword>
<dbReference type="PANTHER" id="PTHR37177">
    <property type="entry name" value="PROTEIN PSY1"/>
    <property type="match status" value="1"/>
</dbReference>
<evidence type="ECO:0000256" key="1">
    <source>
        <dbReference type="SAM" id="MobiDB-lite"/>
    </source>
</evidence>
<proteinExistence type="predicted"/>
<gene>
    <name evidence="3" type="primary">LOC115963946</name>
</gene>
<dbReference type="OrthoDB" id="1877702at2759"/>
<evidence type="ECO:0000313" key="4">
    <source>
        <dbReference type="Proteomes" id="UP000594261"/>
    </source>
</evidence>
<evidence type="ECO:0000313" key="3">
    <source>
        <dbReference type="EnsemblPlants" id="QL01p038697:mrna"/>
    </source>
</evidence>
<sequence>MAIGARLCLCLLFAFVIMCSARNTILLSGNEMVQLASEGRSLVMTDDYSEPSANRGHDPSRNRGGGGGRKG</sequence>
<dbReference type="InterPro" id="IPR034430">
    <property type="entry name" value="PSY"/>
</dbReference>
<dbReference type="KEGG" id="qlo:115963946"/>
<dbReference type="Proteomes" id="UP000594261">
    <property type="component" value="Chromosome 1"/>
</dbReference>
<reference evidence="3" key="2">
    <citation type="submission" date="2021-01" db="UniProtKB">
        <authorList>
            <consortium name="EnsemblPlants"/>
        </authorList>
    </citation>
    <scope>IDENTIFICATION</scope>
</reference>